<accession>A0A7W5P653</accession>
<evidence type="ECO:0000256" key="1">
    <source>
        <dbReference type="SAM" id="MobiDB-lite"/>
    </source>
</evidence>
<dbReference type="SUPFAM" id="SSF51126">
    <property type="entry name" value="Pectin lyase-like"/>
    <property type="match status" value="1"/>
</dbReference>
<protein>
    <recommendedName>
        <fullName evidence="5">Right handed beta helix region</fullName>
    </recommendedName>
</protein>
<feature type="chain" id="PRO_5039437260" description="Right handed beta helix region" evidence="2">
    <location>
        <begin position="19"/>
        <end position="314"/>
    </location>
</feature>
<dbReference type="EMBL" id="JACHZG010000001">
    <property type="protein sequence ID" value="MBB3326093.1"/>
    <property type="molecule type" value="Genomic_DNA"/>
</dbReference>
<sequence>MRALVVLVALALVVGALAGSALQRMTAGAASPPPGTTATQTTAAPVPESPSPVSTPASTPSGAAWAVRTGVPAGTALSAYTGPSTITKDGTVIDAKKITTCLVIKADDVTIKNSLLQSGGCFFNVLSDEGNTGLTLTDVEIDGQGNNGSDSAVNGGGYTCLRCDVHGTVDGFKAQTNVVIRDSYIHDLATGNDAHNDGIQTLGTTNLKILHNKIVIAGSATSAIILSTNAADQIRNVQIDGNLLGGGAYTVYGGYDTSTDDPSKISDIAITNNEFTTAVFPKSGAYGPLTSTAPPVRVSGNTWYDGPDAGKPVS</sequence>
<name>A0A7W5P653_9ACTN</name>
<dbReference type="RefSeq" id="WP_183337100.1">
    <property type="nucleotide sequence ID" value="NZ_JACHZG010000001.1"/>
</dbReference>
<evidence type="ECO:0000313" key="3">
    <source>
        <dbReference type="EMBL" id="MBB3326093.1"/>
    </source>
</evidence>
<evidence type="ECO:0008006" key="5">
    <source>
        <dbReference type="Google" id="ProtNLM"/>
    </source>
</evidence>
<dbReference type="InterPro" id="IPR011050">
    <property type="entry name" value="Pectin_lyase_fold/virulence"/>
</dbReference>
<proteinExistence type="predicted"/>
<dbReference type="AlphaFoldDB" id="A0A7W5P653"/>
<evidence type="ECO:0000256" key="2">
    <source>
        <dbReference type="SAM" id="SignalP"/>
    </source>
</evidence>
<evidence type="ECO:0000313" key="4">
    <source>
        <dbReference type="Proteomes" id="UP000565572"/>
    </source>
</evidence>
<feature type="signal peptide" evidence="2">
    <location>
        <begin position="1"/>
        <end position="18"/>
    </location>
</feature>
<comment type="caution">
    <text evidence="3">The sequence shown here is derived from an EMBL/GenBank/DDBJ whole genome shotgun (WGS) entry which is preliminary data.</text>
</comment>
<organism evidence="3 4">
    <name type="scientific">Microlunatus antarcticus</name>
    <dbReference type="NCBI Taxonomy" id="53388"/>
    <lineage>
        <taxon>Bacteria</taxon>
        <taxon>Bacillati</taxon>
        <taxon>Actinomycetota</taxon>
        <taxon>Actinomycetes</taxon>
        <taxon>Propionibacteriales</taxon>
        <taxon>Propionibacteriaceae</taxon>
        <taxon>Microlunatus</taxon>
    </lineage>
</organism>
<keyword evidence="2" id="KW-0732">Signal</keyword>
<reference evidence="3 4" key="1">
    <citation type="submission" date="2020-08" db="EMBL/GenBank/DDBJ databases">
        <title>Sequencing the genomes of 1000 actinobacteria strains.</title>
        <authorList>
            <person name="Klenk H.-P."/>
        </authorList>
    </citation>
    <scope>NUCLEOTIDE SEQUENCE [LARGE SCALE GENOMIC DNA]</scope>
    <source>
        <strain evidence="3 4">DSM 11053</strain>
    </source>
</reference>
<keyword evidence="4" id="KW-1185">Reference proteome</keyword>
<feature type="region of interest" description="Disordered" evidence="1">
    <location>
        <begin position="26"/>
        <end position="62"/>
    </location>
</feature>
<dbReference type="Proteomes" id="UP000565572">
    <property type="component" value="Unassembled WGS sequence"/>
</dbReference>
<gene>
    <name evidence="3" type="ORF">FHX39_001037</name>
</gene>